<sequence>MGSKIILLQLLICFLSHSLSANTYYVSPYGDDNASGTSVSTAWHSLNRVNAGKYQPGDRILLAGGETFKGNIWLRGNSQGTAEKPIIISSYGHGNATIESGAAFGFYGYNMAGIELRRLNFVGSGRLTNKDSGIQFYLDSANTTLNHVRLDSIDVSGYQSTGIIIGSWNGNSGYNNVRITNSKAHANGEAGISSYAENIGAHTNWYVGNCKAFDNSGREDITHHNTGNGIVLSGISGALIEHCEAYNNGWLNSYPNGGPVGIWGWNCNNLVIQECESHHNRSGMNHDGGGFDLDGGCTNSVLQYNYSHDNDGAGYLIAQYPGAPPLTDVTIRYNISVNDARRYNQGAIQLWSSGDNGGIQRASIHNNTVYLAPPANGSHPKAVYVMSGGVSDITFQNNVLHTTDGIPVISIEGAATNDVRFQGNCYWSADAELSLWWGGTRYTTLSAWRAGAGQEQIGAKATGINADPEFMTSGVEPVVAQRAFTTSKYTEVGYTLLPSSSLLGAGLNLLTEFGKEPGLRDYFGNPTAKAGTQGNIGASENRNLILSSRSGTMNSLQSWCTAYPTQATETVYITFASDVIRNKPVSVKLYDMQGRLARNQNFTRPDTKDAAFSVHGLAAGHYLLRVESGNLSSSQSVIVTQ</sequence>
<reference evidence="3 4" key="1">
    <citation type="submission" date="2020-08" db="EMBL/GenBank/DDBJ databases">
        <title>Genome sequence of Hymenobacter qilianensis JCM 19763T.</title>
        <authorList>
            <person name="Hyun D.-W."/>
            <person name="Bae J.-W."/>
        </authorList>
    </citation>
    <scope>NUCLEOTIDE SEQUENCE [LARGE SCALE GENOMIC DNA]</scope>
    <source>
        <strain evidence="3 4">JCM 19763</strain>
    </source>
</reference>
<dbReference type="InterPro" id="IPR011050">
    <property type="entry name" value="Pectin_lyase_fold/virulence"/>
</dbReference>
<dbReference type="InterPro" id="IPR006626">
    <property type="entry name" value="PbH1"/>
</dbReference>
<dbReference type="RefSeq" id="WP_187732318.1">
    <property type="nucleotide sequence ID" value="NZ_BMFN01000002.1"/>
</dbReference>
<dbReference type="Pfam" id="PF18962">
    <property type="entry name" value="Por_Secre_tail"/>
    <property type="match status" value="1"/>
</dbReference>
<keyword evidence="1" id="KW-0732">Signal</keyword>
<protein>
    <submittedName>
        <fullName evidence="3">T9SS type A sorting domain-containing protein</fullName>
    </submittedName>
</protein>
<dbReference type="KEGG" id="hqi:H9L05_19500"/>
<gene>
    <name evidence="3" type="ORF">H9L05_19500</name>
</gene>
<dbReference type="EMBL" id="CP060784">
    <property type="protein sequence ID" value="QNP52052.1"/>
    <property type="molecule type" value="Genomic_DNA"/>
</dbReference>
<dbReference type="InterPro" id="IPR012334">
    <property type="entry name" value="Pectin_lyas_fold"/>
</dbReference>
<feature type="domain" description="Secretion system C-terminal sorting" evidence="2">
    <location>
        <begin position="563"/>
        <end position="639"/>
    </location>
</feature>
<feature type="signal peptide" evidence="1">
    <location>
        <begin position="1"/>
        <end position="21"/>
    </location>
</feature>
<name>A0A7H0GUT6_9BACT</name>
<dbReference type="Proteomes" id="UP000516093">
    <property type="component" value="Chromosome"/>
</dbReference>
<dbReference type="AlphaFoldDB" id="A0A7H0GUT6"/>
<dbReference type="InterPro" id="IPR026444">
    <property type="entry name" value="Secre_tail"/>
</dbReference>
<evidence type="ECO:0000256" key="1">
    <source>
        <dbReference type="SAM" id="SignalP"/>
    </source>
</evidence>
<feature type="chain" id="PRO_5029014535" evidence="1">
    <location>
        <begin position="22"/>
        <end position="641"/>
    </location>
</feature>
<proteinExistence type="predicted"/>
<evidence type="ECO:0000313" key="4">
    <source>
        <dbReference type="Proteomes" id="UP000516093"/>
    </source>
</evidence>
<dbReference type="Gene3D" id="2.160.20.10">
    <property type="entry name" value="Single-stranded right-handed beta-helix, Pectin lyase-like"/>
    <property type="match status" value="1"/>
</dbReference>
<evidence type="ECO:0000259" key="2">
    <source>
        <dbReference type="Pfam" id="PF18962"/>
    </source>
</evidence>
<dbReference type="SUPFAM" id="SSF51126">
    <property type="entry name" value="Pectin lyase-like"/>
    <property type="match status" value="1"/>
</dbReference>
<keyword evidence="4" id="KW-1185">Reference proteome</keyword>
<dbReference type="NCBIfam" id="TIGR04183">
    <property type="entry name" value="Por_Secre_tail"/>
    <property type="match status" value="1"/>
</dbReference>
<organism evidence="3 4">
    <name type="scientific">Hymenobacter qilianensis</name>
    <dbReference type="NCBI Taxonomy" id="1385715"/>
    <lineage>
        <taxon>Bacteria</taxon>
        <taxon>Pseudomonadati</taxon>
        <taxon>Bacteroidota</taxon>
        <taxon>Cytophagia</taxon>
        <taxon>Cytophagales</taxon>
        <taxon>Hymenobacteraceae</taxon>
        <taxon>Hymenobacter</taxon>
    </lineage>
</organism>
<accession>A0A7H0GUT6</accession>
<evidence type="ECO:0000313" key="3">
    <source>
        <dbReference type="EMBL" id="QNP52052.1"/>
    </source>
</evidence>
<dbReference type="SMART" id="SM00710">
    <property type="entry name" value="PbH1"/>
    <property type="match status" value="7"/>
</dbReference>